<dbReference type="PROSITE" id="PS50011">
    <property type="entry name" value="PROTEIN_KINASE_DOM"/>
    <property type="match status" value="1"/>
</dbReference>
<feature type="non-terminal residue" evidence="20">
    <location>
        <position position="1"/>
    </location>
</feature>
<evidence type="ECO:0000256" key="6">
    <source>
        <dbReference type="ARBA" id="ARBA00022777"/>
    </source>
</evidence>
<dbReference type="PRINTS" id="PR00109">
    <property type="entry name" value="TYRKINASE"/>
</dbReference>
<evidence type="ECO:0000256" key="2">
    <source>
        <dbReference type="ARBA" id="ARBA00022553"/>
    </source>
</evidence>
<feature type="signal peptide" evidence="16">
    <location>
        <begin position="1"/>
        <end position="22"/>
    </location>
</feature>
<comment type="catalytic activity">
    <reaction evidence="10 13">
        <text>L-tyrosyl-[protein] + ATP = O-phospho-L-tyrosyl-[protein] + ADP + H(+)</text>
        <dbReference type="Rhea" id="RHEA:10596"/>
        <dbReference type="Rhea" id="RHEA-COMP:10136"/>
        <dbReference type="Rhea" id="RHEA-COMP:20101"/>
        <dbReference type="ChEBI" id="CHEBI:15378"/>
        <dbReference type="ChEBI" id="CHEBI:30616"/>
        <dbReference type="ChEBI" id="CHEBI:46858"/>
        <dbReference type="ChEBI" id="CHEBI:61978"/>
        <dbReference type="ChEBI" id="CHEBI:456216"/>
        <dbReference type="EC" id="2.7.10.1"/>
    </reaction>
</comment>
<feature type="domain" description="Kringle" evidence="19">
    <location>
        <begin position="371"/>
        <end position="447"/>
    </location>
</feature>
<dbReference type="FunFam" id="2.40.20.10:FF:000021">
    <property type="entry name" value="Tyrosine-protein kinase receptor"/>
    <property type="match status" value="1"/>
</dbReference>
<dbReference type="FunFam" id="3.30.200.20:FF:000539">
    <property type="entry name" value="Tyrosine-protein kinase receptor"/>
    <property type="match status" value="1"/>
</dbReference>
<keyword evidence="2 13" id="KW-0597">Phosphoprotein</keyword>
<keyword evidence="9" id="KW-1015">Disulfide bond</keyword>
<dbReference type="PRINTS" id="PR00018">
    <property type="entry name" value="KRINGLE"/>
</dbReference>
<keyword evidence="3 11" id="KW-0420">Kringle</keyword>
<dbReference type="SUPFAM" id="SSF57440">
    <property type="entry name" value="Kringle-like"/>
    <property type="match status" value="1"/>
</dbReference>
<gene>
    <name evidence="20" type="primary">Ror</name>
    <name evidence="20" type="ORF">Bhyg_05940</name>
</gene>
<comment type="subcellular location">
    <subcellularLocation>
        <location evidence="1">Membrane</location>
        <topology evidence="1">Single-pass type I membrane protein</topology>
    </subcellularLocation>
</comment>
<dbReference type="InterPro" id="IPR000001">
    <property type="entry name" value="Kringle"/>
</dbReference>
<evidence type="ECO:0000256" key="10">
    <source>
        <dbReference type="ARBA" id="ARBA00051243"/>
    </source>
</evidence>
<feature type="compositionally biased region" description="Polar residues" evidence="14">
    <location>
        <begin position="816"/>
        <end position="836"/>
    </location>
</feature>
<dbReference type="OrthoDB" id="10005095at2759"/>
<dbReference type="Gene3D" id="1.10.2000.10">
    <property type="entry name" value="Frizzled cysteine-rich domain"/>
    <property type="match status" value="2"/>
</dbReference>
<name>A0A9Q0S0H3_9DIPT</name>
<feature type="compositionally biased region" description="Polar residues" evidence="14">
    <location>
        <begin position="55"/>
        <end position="66"/>
    </location>
</feature>
<feature type="binding site" evidence="12">
    <location>
        <position position="575"/>
    </location>
    <ligand>
        <name>ATP</name>
        <dbReference type="ChEBI" id="CHEBI:30616"/>
    </ligand>
</feature>
<keyword evidence="15" id="KW-1133">Transmembrane helix</keyword>
<keyword evidence="7 12" id="KW-0067">ATP-binding</keyword>
<dbReference type="CDD" id="cd05048">
    <property type="entry name" value="PTKc_Ror"/>
    <property type="match status" value="1"/>
</dbReference>
<sequence>MSPIQSCTFVVILCCFHGIAIGIVNSSYSKETSETIEIAPISPDLFTNITEEITSVNDGPNNGTINSEKRTDVQPTQAIQKHHVKRTNIKSQSDQEEEKPQLGVCQIYTGSTCDIYLKNQTVFIPPHITLDILEERLKAAYGVIKESKDMNPNCRVYALPSLCFSILPICRTPEKTNHQYFANKANAEYIAKKSKPKSNPEKKSLKKIPTTSPTIIATTTETSAATSTTEEIAFYSELKHRKRTADLFLRSDQYSSTVEDYLPRRRMRSFDVTVDARTKFVKNKHFIDTMPEKAAFRQSEYPPTRSSENLRRICRDDCELLENELCQKEYAIAKRHPTIGQQLPLEDCYNLPEDADCSKLGIVIDVDETEKCYWENGSGYRGTVAVSNTGKTCLKWARLMKEISDYPELAGQNYCRNPGSKEVQPWCYVDNSQSLEKVIEHCNIPKCSDKMWLYIIVSFIGVAIIIIIVVSICCCQKYKKRGMTNIQNINLPNVDKNIYGNSRLNSPIEMTSLLPNQTNIPGVQQSSGRNTALRVTQYTLGDVKFVEELGEGAFGKVYKGELTQTNGEKIFVAVKALKENASAKTQADFKREIELISDLKHANIVCILGVVLKEEPLCMLFEYMTQGDLHEFLIANSPNEGKSLTQLQFLQIAMQISEGMEYLSGHHYVHRDLAARNCLVGDSLTVKISDFGLSRDIYSSDYYRVQSKSLLPVRWMPSESILYGKFTTESDIWSFGVVLFEIYSYGLQPYYGYTNQEVISMVRARQLLPCPEVCPSAVYSLMVECWHEQAVRRPSFPEIGHRLKIWYQAQKRSDQSEISSNCPSRKGSTFSVVNRQSNSITPSTSSHHIT</sequence>
<evidence type="ECO:0000313" key="20">
    <source>
        <dbReference type="EMBL" id="KAJ6641007.1"/>
    </source>
</evidence>
<dbReference type="CDD" id="cd00108">
    <property type="entry name" value="KR"/>
    <property type="match status" value="1"/>
</dbReference>
<keyword evidence="8" id="KW-0829">Tyrosine-protein kinase</keyword>
<dbReference type="Pfam" id="PF07714">
    <property type="entry name" value="PK_Tyr_Ser-Thr"/>
    <property type="match status" value="1"/>
</dbReference>
<dbReference type="InterPro" id="IPR008266">
    <property type="entry name" value="Tyr_kinase_AS"/>
</dbReference>
<evidence type="ECO:0000256" key="3">
    <source>
        <dbReference type="ARBA" id="ARBA00022572"/>
    </source>
</evidence>
<evidence type="ECO:0000256" key="7">
    <source>
        <dbReference type="ARBA" id="ARBA00022840"/>
    </source>
</evidence>
<keyword evidence="5 12" id="KW-0547">Nucleotide-binding</keyword>
<dbReference type="PROSITE" id="PS00109">
    <property type="entry name" value="PROTEIN_KINASE_TYR"/>
    <property type="match status" value="1"/>
</dbReference>
<feature type="region of interest" description="Disordered" evidence="14">
    <location>
        <begin position="55"/>
        <end position="76"/>
    </location>
</feature>
<evidence type="ECO:0000256" key="12">
    <source>
        <dbReference type="PROSITE-ProRule" id="PRU10141"/>
    </source>
</evidence>
<keyword evidence="15" id="KW-0472">Membrane</keyword>
<dbReference type="EC" id="2.7.10.1" evidence="13"/>
<dbReference type="EMBL" id="WJQU01000002">
    <property type="protein sequence ID" value="KAJ6641007.1"/>
    <property type="molecule type" value="Genomic_DNA"/>
</dbReference>
<dbReference type="GO" id="GO:0043235">
    <property type="term" value="C:receptor complex"/>
    <property type="evidence" value="ECO:0007669"/>
    <property type="project" value="TreeGrafter"/>
</dbReference>
<keyword evidence="6 20" id="KW-0418">Kinase</keyword>
<dbReference type="InterPro" id="IPR000719">
    <property type="entry name" value="Prot_kinase_dom"/>
</dbReference>
<keyword evidence="21" id="KW-1185">Reference proteome</keyword>
<protein>
    <recommendedName>
        <fullName evidence="13">Tyrosine-protein kinase receptor</fullName>
        <ecNumber evidence="13">2.7.10.1</ecNumber>
    </recommendedName>
</protein>
<feature type="domain" description="Protein kinase" evidence="17">
    <location>
        <begin position="543"/>
        <end position="807"/>
    </location>
</feature>
<dbReference type="InterPro" id="IPR036790">
    <property type="entry name" value="Frizzled_dom_sf"/>
</dbReference>
<evidence type="ECO:0000256" key="16">
    <source>
        <dbReference type="SAM" id="SignalP"/>
    </source>
</evidence>
<dbReference type="GO" id="GO:0007169">
    <property type="term" value="P:cell surface receptor protein tyrosine kinase signaling pathway"/>
    <property type="evidence" value="ECO:0007669"/>
    <property type="project" value="InterPro"/>
</dbReference>
<proteinExistence type="inferred from homology"/>
<organism evidence="20 21">
    <name type="scientific">Pseudolycoriella hygida</name>
    <dbReference type="NCBI Taxonomy" id="35572"/>
    <lineage>
        <taxon>Eukaryota</taxon>
        <taxon>Metazoa</taxon>
        <taxon>Ecdysozoa</taxon>
        <taxon>Arthropoda</taxon>
        <taxon>Hexapoda</taxon>
        <taxon>Insecta</taxon>
        <taxon>Pterygota</taxon>
        <taxon>Neoptera</taxon>
        <taxon>Endopterygota</taxon>
        <taxon>Diptera</taxon>
        <taxon>Nematocera</taxon>
        <taxon>Sciaroidea</taxon>
        <taxon>Sciaridae</taxon>
        <taxon>Pseudolycoriella</taxon>
    </lineage>
</organism>
<dbReference type="InterPro" id="IPR017441">
    <property type="entry name" value="Protein_kinase_ATP_BS"/>
</dbReference>
<dbReference type="Pfam" id="PF00051">
    <property type="entry name" value="Kringle"/>
    <property type="match status" value="1"/>
</dbReference>
<evidence type="ECO:0000256" key="9">
    <source>
        <dbReference type="ARBA" id="ARBA00023157"/>
    </source>
</evidence>
<feature type="transmembrane region" description="Helical" evidence="15">
    <location>
        <begin position="451"/>
        <end position="475"/>
    </location>
</feature>
<evidence type="ECO:0000259" key="19">
    <source>
        <dbReference type="PROSITE" id="PS50070"/>
    </source>
</evidence>
<keyword evidence="16" id="KW-0732">Signal</keyword>
<dbReference type="InterPro" id="IPR038178">
    <property type="entry name" value="Kringle_sf"/>
</dbReference>
<feature type="chain" id="PRO_5040197024" description="Tyrosine-protein kinase receptor" evidence="16">
    <location>
        <begin position="23"/>
        <end position="850"/>
    </location>
</feature>
<accession>A0A9Q0S0H3</accession>
<evidence type="ECO:0000313" key="21">
    <source>
        <dbReference type="Proteomes" id="UP001151699"/>
    </source>
</evidence>
<feature type="compositionally biased region" description="Low complexity" evidence="14">
    <location>
        <begin position="837"/>
        <end position="850"/>
    </location>
</feature>
<evidence type="ECO:0000256" key="8">
    <source>
        <dbReference type="ARBA" id="ARBA00023137"/>
    </source>
</evidence>
<evidence type="ECO:0000256" key="11">
    <source>
        <dbReference type="PROSITE-ProRule" id="PRU00121"/>
    </source>
</evidence>
<dbReference type="SMART" id="SM00130">
    <property type="entry name" value="KR"/>
    <property type="match status" value="1"/>
</dbReference>
<comment type="similarity">
    <text evidence="13">Belongs to the protein kinase superfamily. Tyr protein kinase family. Insulin receptor subfamily.</text>
</comment>
<evidence type="ECO:0000256" key="14">
    <source>
        <dbReference type="SAM" id="MobiDB-lite"/>
    </source>
</evidence>
<dbReference type="SUPFAM" id="SSF56112">
    <property type="entry name" value="Protein kinase-like (PK-like)"/>
    <property type="match status" value="1"/>
</dbReference>
<dbReference type="InterPro" id="IPR018056">
    <property type="entry name" value="Kringle_CS"/>
</dbReference>
<evidence type="ECO:0000256" key="1">
    <source>
        <dbReference type="ARBA" id="ARBA00004479"/>
    </source>
</evidence>
<evidence type="ECO:0000256" key="13">
    <source>
        <dbReference type="RuleBase" id="RU000312"/>
    </source>
</evidence>
<dbReference type="FunFam" id="1.10.510.10:FF:000554">
    <property type="entry name" value="Predicted protein"/>
    <property type="match status" value="1"/>
</dbReference>
<dbReference type="SMART" id="SM00220">
    <property type="entry name" value="S_TKc"/>
    <property type="match status" value="1"/>
</dbReference>
<dbReference type="GO" id="GO:0004714">
    <property type="term" value="F:transmembrane receptor protein tyrosine kinase activity"/>
    <property type="evidence" value="ECO:0007669"/>
    <property type="project" value="UniProtKB-EC"/>
</dbReference>
<dbReference type="PROSITE" id="PS00021">
    <property type="entry name" value="KRINGLE_1"/>
    <property type="match status" value="1"/>
</dbReference>
<dbReference type="GO" id="GO:0005886">
    <property type="term" value="C:plasma membrane"/>
    <property type="evidence" value="ECO:0007669"/>
    <property type="project" value="TreeGrafter"/>
</dbReference>
<dbReference type="PANTHER" id="PTHR24416">
    <property type="entry name" value="TYROSINE-PROTEIN KINASE RECEPTOR"/>
    <property type="match status" value="1"/>
</dbReference>
<dbReference type="PANTHER" id="PTHR24416:SF611">
    <property type="entry name" value="TYROSINE-PROTEIN KINASE TRANSMEMBRANE RECEPTOR ROR"/>
    <property type="match status" value="1"/>
</dbReference>
<dbReference type="InterPro" id="IPR020635">
    <property type="entry name" value="Tyr_kinase_cat_dom"/>
</dbReference>
<evidence type="ECO:0000259" key="18">
    <source>
        <dbReference type="PROSITE" id="PS50038"/>
    </source>
</evidence>
<dbReference type="InterPro" id="IPR020067">
    <property type="entry name" value="Frizzled_dom"/>
</dbReference>
<dbReference type="SMART" id="SM00219">
    <property type="entry name" value="TyrKc"/>
    <property type="match status" value="1"/>
</dbReference>
<reference evidence="20" key="1">
    <citation type="submission" date="2022-07" db="EMBL/GenBank/DDBJ databases">
        <authorList>
            <person name="Trinca V."/>
            <person name="Uliana J.V.C."/>
            <person name="Torres T.T."/>
            <person name="Ward R.J."/>
            <person name="Monesi N."/>
        </authorList>
    </citation>
    <scope>NUCLEOTIDE SEQUENCE</scope>
    <source>
        <strain evidence="20">HSMRA1968</strain>
        <tissue evidence="20">Whole embryos</tissue>
    </source>
</reference>
<dbReference type="InterPro" id="IPR011009">
    <property type="entry name" value="Kinase-like_dom_sf"/>
</dbReference>
<dbReference type="PROSITE" id="PS00239">
    <property type="entry name" value="RECEPTOR_TYR_KIN_II"/>
    <property type="match status" value="1"/>
</dbReference>
<evidence type="ECO:0000256" key="4">
    <source>
        <dbReference type="ARBA" id="ARBA00022679"/>
    </source>
</evidence>
<dbReference type="GO" id="GO:0005524">
    <property type="term" value="F:ATP binding"/>
    <property type="evidence" value="ECO:0007669"/>
    <property type="project" value="UniProtKB-UniRule"/>
</dbReference>
<comment type="caution">
    <text evidence="20">The sequence shown here is derived from an EMBL/GenBank/DDBJ whole genome shotgun (WGS) entry which is preliminary data.</text>
</comment>
<evidence type="ECO:0000256" key="5">
    <source>
        <dbReference type="ARBA" id="ARBA00022741"/>
    </source>
</evidence>
<keyword evidence="13 20" id="KW-0675">Receptor</keyword>
<keyword evidence="13 15" id="KW-0812">Transmembrane</keyword>
<feature type="region of interest" description="Disordered" evidence="14">
    <location>
        <begin position="816"/>
        <end position="850"/>
    </location>
</feature>
<dbReference type="Gene3D" id="1.10.510.10">
    <property type="entry name" value="Transferase(Phosphotransferase) domain 1"/>
    <property type="match status" value="1"/>
</dbReference>
<comment type="caution">
    <text evidence="11">Lacks conserved residue(s) required for the propagation of feature annotation.</text>
</comment>
<dbReference type="Proteomes" id="UP001151699">
    <property type="component" value="Chromosome B"/>
</dbReference>
<dbReference type="AlphaFoldDB" id="A0A9Q0S0H3"/>
<evidence type="ECO:0000256" key="15">
    <source>
        <dbReference type="SAM" id="Phobius"/>
    </source>
</evidence>
<dbReference type="PROSITE" id="PS50038">
    <property type="entry name" value="FZ"/>
    <property type="match status" value="1"/>
</dbReference>
<dbReference type="InterPro" id="IPR002011">
    <property type="entry name" value="Tyr_kinase_rcpt_2_CS"/>
</dbReference>
<feature type="domain" description="FZ" evidence="18">
    <location>
        <begin position="100"/>
        <end position="360"/>
    </location>
</feature>
<keyword evidence="4" id="KW-0808">Transferase</keyword>
<dbReference type="GO" id="GO:0017147">
    <property type="term" value="F:Wnt-protein binding"/>
    <property type="evidence" value="ECO:0007669"/>
    <property type="project" value="TreeGrafter"/>
</dbReference>
<evidence type="ECO:0000259" key="17">
    <source>
        <dbReference type="PROSITE" id="PS50011"/>
    </source>
</evidence>
<dbReference type="InterPro" id="IPR001245">
    <property type="entry name" value="Ser-Thr/Tyr_kinase_cat_dom"/>
</dbReference>
<dbReference type="InterPro" id="IPR050122">
    <property type="entry name" value="RTK"/>
</dbReference>
<dbReference type="PROSITE" id="PS50070">
    <property type="entry name" value="KRINGLE_2"/>
    <property type="match status" value="1"/>
</dbReference>
<dbReference type="Gene3D" id="3.30.200.20">
    <property type="entry name" value="Phosphorylase Kinase, domain 1"/>
    <property type="match status" value="1"/>
</dbReference>
<dbReference type="InterPro" id="IPR013806">
    <property type="entry name" value="Kringle-like"/>
</dbReference>
<dbReference type="PROSITE" id="PS00107">
    <property type="entry name" value="PROTEIN_KINASE_ATP"/>
    <property type="match status" value="1"/>
</dbReference>
<dbReference type="Gene3D" id="2.40.20.10">
    <property type="entry name" value="Plasminogen Kringle 4"/>
    <property type="match status" value="1"/>
</dbReference>